<dbReference type="PANTHER" id="PTHR33116">
    <property type="entry name" value="REVERSE TRANSCRIPTASE ZINC-BINDING DOMAIN-CONTAINING PROTEIN-RELATED-RELATED"/>
    <property type="match status" value="1"/>
</dbReference>
<dbReference type="PANTHER" id="PTHR33116:SF76">
    <property type="entry name" value="DUF4283 DOMAIN-CONTAINING PROTEIN"/>
    <property type="match status" value="1"/>
</dbReference>
<proteinExistence type="predicted"/>
<feature type="signal peptide" evidence="1">
    <location>
        <begin position="1"/>
        <end position="17"/>
    </location>
</feature>
<dbReference type="InterPro" id="IPR026960">
    <property type="entry name" value="RVT-Znf"/>
</dbReference>
<evidence type="ECO:0000256" key="1">
    <source>
        <dbReference type="SAM" id="SignalP"/>
    </source>
</evidence>
<gene>
    <name evidence="3" type="ORF">F2Q69_00057214</name>
</gene>
<feature type="domain" description="Reverse transcriptase zinc-binding" evidence="2">
    <location>
        <begin position="151"/>
        <end position="235"/>
    </location>
</feature>
<reference evidence="3" key="1">
    <citation type="submission" date="2019-12" db="EMBL/GenBank/DDBJ databases">
        <title>Genome sequencing and annotation of Brassica cretica.</title>
        <authorList>
            <person name="Studholme D.J."/>
            <person name="Sarris P."/>
        </authorList>
    </citation>
    <scope>NUCLEOTIDE SEQUENCE</scope>
    <source>
        <strain evidence="3">PFS-109/04</strain>
        <tissue evidence="3">Leaf</tissue>
    </source>
</reference>
<organism evidence="3 4">
    <name type="scientific">Brassica cretica</name>
    <name type="common">Mustard</name>
    <dbReference type="NCBI Taxonomy" id="69181"/>
    <lineage>
        <taxon>Eukaryota</taxon>
        <taxon>Viridiplantae</taxon>
        <taxon>Streptophyta</taxon>
        <taxon>Embryophyta</taxon>
        <taxon>Tracheophyta</taxon>
        <taxon>Spermatophyta</taxon>
        <taxon>Magnoliopsida</taxon>
        <taxon>eudicotyledons</taxon>
        <taxon>Gunneridae</taxon>
        <taxon>Pentapetalae</taxon>
        <taxon>rosids</taxon>
        <taxon>malvids</taxon>
        <taxon>Brassicales</taxon>
        <taxon>Brassicaceae</taxon>
        <taxon>Brassiceae</taxon>
        <taxon>Brassica</taxon>
    </lineage>
</organism>
<feature type="chain" id="PRO_5035823221" description="Reverse transcriptase zinc-binding domain-containing protein" evidence="1">
    <location>
        <begin position="18"/>
        <end position="334"/>
    </location>
</feature>
<evidence type="ECO:0000313" key="4">
    <source>
        <dbReference type="Proteomes" id="UP000712600"/>
    </source>
</evidence>
<dbReference type="Proteomes" id="UP000712600">
    <property type="component" value="Unassembled WGS sequence"/>
</dbReference>
<dbReference type="EMBL" id="QGKX02002183">
    <property type="protein sequence ID" value="KAF3488631.1"/>
    <property type="molecule type" value="Genomic_DNA"/>
</dbReference>
<dbReference type="Pfam" id="PF13966">
    <property type="entry name" value="zf-RVT"/>
    <property type="match status" value="1"/>
</dbReference>
<dbReference type="AlphaFoldDB" id="A0A8S9MZP0"/>
<protein>
    <recommendedName>
        <fullName evidence="2">Reverse transcriptase zinc-binding domain-containing protein</fullName>
    </recommendedName>
</protein>
<evidence type="ECO:0000313" key="3">
    <source>
        <dbReference type="EMBL" id="KAF3488631.1"/>
    </source>
</evidence>
<name>A0A8S9MZP0_BRACR</name>
<comment type="caution">
    <text evidence="3">The sequence shown here is derived from an EMBL/GenBank/DDBJ whole genome shotgun (WGS) entry which is preliminary data.</text>
</comment>
<accession>A0A8S9MZP0</accession>
<evidence type="ECO:0000259" key="2">
    <source>
        <dbReference type="Pfam" id="PF13966"/>
    </source>
</evidence>
<keyword evidence="1" id="KW-0732">Signal</keyword>
<sequence length="334" mass="39791">MFRLVWMLFFRPESVWVTWFKEVILKGSVHNYWTTTPKQAYSWLVNKLLKLKSVVFPLIKLRLQNGETARFWSDNWTSFGDLYTHLSGRNSRLGIPQKATVASLCPNGSWTLPPARTEAQIELYSYLTTVKLTENQDYYEWEINGQVHPTFKTGILYDYLAQPHPDVHWFAAVWISRAIPRHSFHMWLVIQNRIPTRDRLIQWGLQVDDRCLLCSQNHKSRDHLFFACPFSYDMWNMVARRLQILPIRTWQDSLAQMTTLSTPTAQRLLILLAWQATVYWIWNERNSRLHTNTFRTTDQIFKLIDRQLRNKMQSFRESNPNRASTMIQSWFRLG</sequence>